<feature type="region of interest" description="Disordered" evidence="1">
    <location>
        <begin position="229"/>
        <end position="278"/>
    </location>
</feature>
<dbReference type="PANTHER" id="PTHR36109:SF2">
    <property type="entry name" value="MEMBRANE PROTEIN"/>
    <property type="match status" value="1"/>
</dbReference>
<feature type="compositionally biased region" description="Basic and acidic residues" evidence="1">
    <location>
        <begin position="244"/>
        <end position="278"/>
    </location>
</feature>
<evidence type="ECO:0008006" key="4">
    <source>
        <dbReference type="Google" id="ProtNLM"/>
    </source>
</evidence>
<evidence type="ECO:0000313" key="3">
    <source>
        <dbReference type="Proteomes" id="UP000286997"/>
    </source>
</evidence>
<proteinExistence type="predicted"/>
<accession>A0A3S3U7J8</accession>
<dbReference type="RefSeq" id="WP_127729834.1">
    <property type="nucleotide sequence ID" value="NZ_SACP01000012.1"/>
</dbReference>
<dbReference type="PANTHER" id="PTHR36109">
    <property type="entry name" value="MEMBRANE PROTEIN-RELATED"/>
    <property type="match status" value="1"/>
</dbReference>
<organism evidence="2 3">
    <name type="scientific">Methylobacterium oryzihabitans</name>
    <dbReference type="NCBI Taxonomy" id="2499852"/>
    <lineage>
        <taxon>Bacteria</taxon>
        <taxon>Pseudomonadati</taxon>
        <taxon>Pseudomonadota</taxon>
        <taxon>Alphaproteobacteria</taxon>
        <taxon>Hyphomicrobiales</taxon>
        <taxon>Methylobacteriaceae</taxon>
        <taxon>Methylobacterium</taxon>
    </lineage>
</organism>
<dbReference type="InterPro" id="IPR052948">
    <property type="entry name" value="Low_temp-induced_all0457"/>
</dbReference>
<dbReference type="AlphaFoldDB" id="A0A3S3U7J8"/>
<sequence length="278" mass="27282">MATRTLSALYDSYDDAAAAVRKVEAAGVPHSDISLVAQNEGDRYSSHVGTGHVGSGHTGETAEKAGDGAGAGATIGTVLGGGAGLLTGLGLLAIPGVGPVVAAGWLVATATGAGLGAAAGGLAGSLTGAGLSEEEAHGYAEGLRRGGTLVTVRADDARADQVMGILKEHGSIDMDERARGWRSEGWTGRSGETGSLSNPAPVAGGEVGNTAIGAAGSTTTGLNTGAGGMPFAAGAPPAAQAIDRAAERDLPGTTRERQVGIEDELPPARRSEKTTIPL</sequence>
<dbReference type="Proteomes" id="UP000286997">
    <property type="component" value="Unassembled WGS sequence"/>
</dbReference>
<comment type="caution">
    <text evidence="2">The sequence shown here is derived from an EMBL/GenBank/DDBJ whole genome shotgun (WGS) entry which is preliminary data.</text>
</comment>
<evidence type="ECO:0000313" key="2">
    <source>
        <dbReference type="EMBL" id="RVU17397.1"/>
    </source>
</evidence>
<keyword evidence="3" id="KW-1185">Reference proteome</keyword>
<dbReference type="OrthoDB" id="8455189at2"/>
<evidence type="ECO:0000256" key="1">
    <source>
        <dbReference type="SAM" id="MobiDB-lite"/>
    </source>
</evidence>
<reference evidence="2 3" key="1">
    <citation type="submission" date="2019-01" db="EMBL/GenBank/DDBJ databases">
        <authorList>
            <person name="Chen W.-M."/>
        </authorList>
    </citation>
    <scope>NUCLEOTIDE SEQUENCE [LARGE SCALE GENOMIC DNA]</scope>
    <source>
        <strain evidence="2 3">TER-1</strain>
    </source>
</reference>
<dbReference type="EMBL" id="SACP01000012">
    <property type="protein sequence ID" value="RVU17397.1"/>
    <property type="molecule type" value="Genomic_DNA"/>
</dbReference>
<gene>
    <name evidence="2" type="ORF">EOE48_13455</name>
</gene>
<name>A0A3S3U7J8_9HYPH</name>
<feature type="region of interest" description="Disordered" evidence="1">
    <location>
        <begin position="182"/>
        <end position="211"/>
    </location>
</feature>
<protein>
    <recommendedName>
        <fullName evidence="4">General stress protein 17M-like domain-containing protein</fullName>
    </recommendedName>
</protein>
<feature type="region of interest" description="Disordered" evidence="1">
    <location>
        <begin position="46"/>
        <end position="67"/>
    </location>
</feature>
<feature type="compositionally biased region" description="Low complexity" evidence="1">
    <location>
        <begin position="229"/>
        <end position="243"/>
    </location>
</feature>